<evidence type="ECO:0000256" key="5">
    <source>
        <dbReference type="ARBA" id="ARBA00023284"/>
    </source>
</evidence>
<evidence type="ECO:0000313" key="7">
    <source>
        <dbReference type="EMBL" id="PVZ71569.1"/>
    </source>
</evidence>
<proteinExistence type="inferred from homology"/>
<comment type="similarity">
    <text evidence="2">Belongs to the thioredoxin family. DsbE subfamily.</text>
</comment>
<dbReference type="InterPro" id="IPR050553">
    <property type="entry name" value="Thioredoxin_ResA/DsbE_sf"/>
</dbReference>
<feature type="domain" description="Thioredoxin" evidence="6">
    <location>
        <begin position="35"/>
        <end position="170"/>
    </location>
</feature>
<dbReference type="GO" id="GO:0015036">
    <property type="term" value="F:disulfide oxidoreductase activity"/>
    <property type="evidence" value="ECO:0007669"/>
    <property type="project" value="InterPro"/>
</dbReference>
<dbReference type="OrthoDB" id="9799347at2"/>
<keyword evidence="8" id="KW-1185">Reference proteome</keyword>
<dbReference type="PANTHER" id="PTHR42852:SF6">
    <property type="entry name" value="THIOL:DISULFIDE INTERCHANGE PROTEIN DSBE"/>
    <property type="match status" value="1"/>
</dbReference>
<dbReference type="EMBL" id="QDDL01000001">
    <property type="protein sequence ID" value="PVZ71569.1"/>
    <property type="molecule type" value="Genomic_DNA"/>
</dbReference>
<keyword evidence="5" id="KW-0676">Redox-active center</keyword>
<dbReference type="PANTHER" id="PTHR42852">
    <property type="entry name" value="THIOL:DISULFIDE INTERCHANGE PROTEIN DSBE"/>
    <property type="match status" value="1"/>
</dbReference>
<gene>
    <name evidence="7" type="ORF">DC094_00565</name>
</gene>
<evidence type="ECO:0000313" key="8">
    <source>
        <dbReference type="Proteomes" id="UP000244906"/>
    </source>
</evidence>
<dbReference type="CDD" id="cd03010">
    <property type="entry name" value="TlpA_like_DsbE"/>
    <property type="match status" value="1"/>
</dbReference>
<dbReference type="InterPro" id="IPR017937">
    <property type="entry name" value="Thioredoxin_CS"/>
</dbReference>
<dbReference type="Gene3D" id="3.40.30.10">
    <property type="entry name" value="Glutaredoxin"/>
    <property type="match status" value="1"/>
</dbReference>
<dbReference type="InterPro" id="IPR013740">
    <property type="entry name" value="Redoxin"/>
</dbReference>
<sequence>MKNKWLLFIPLAVFGLLTGLFVFGLQNDPTKLPSALVGKPFPEFQLNQLEAGKTVSKLDIQGPALINVWATWCPTCRVEHKALMKLADMGVNIYGINYKDERGAANQWLNQLGDPYAVNIFDPDGKLGFDLGVYGAPETFLIDKEGVIRYRHAGEMTVKFWQETLQPLIAGGKS</sequence>
<keyword evidence="3" id="KW-0201">Cytochrome c-type biogenesis</keyword>
<dbReference type="Proteomes" id="UP000244906">
    <property type="component" value="Unassembled WGS sequence"/>
</dbReference>
<dbReference type="GO" id="GO:0017004">
    <property type="term" value="P:cytochrome complex assembly"/>
    <property type="evidence" value="ECO:0007669"/>
    <property type="project" value="UniProtKB-KW"/>
</dbReference>
<dbReference type="GO" id="GO:0030288">
    <property type="term" value="C:outer membrane-bounded periplasmic space"/>
    <property type="evidence" value="ECO:0007669"/>
    <property type="project" value="InterPro"/>
</dbReference>
<accession>A0A2V1GYQ7</accession>
<evidence type="ECO:0000256" key="1">
    <source>
        <dbReference type="ARBA" id="ARBA00004383"/>
    </source>
</evidence>
<dbReference type="Pfam" id="PF08534">
    <property type="entry name" value="Redoxin"/>
    <property type="match status" value="1"/>
</dbReference>
<organism evidence="7 8">
    <name type="scientific">Pelagibaculum spongiae</name>
    <dbReference type="NCBI Taxonomy" id="2080658"/>
    <lineage>
        <taxon>Bacteria</taxon>
        <taxon>Pseudomonadati</taxon>
        <taxon>Pseudomonadota</taxon>
        <taxon>Gammaproteobacteria</taxon>
        <taxon>Oceanospirillales</taxon>
        <taxon>Pelagibaculum</taxon>
    </lineage>
</organism>
<dbReference type="InterPro" id="IPR013766">
    <property type="entry name" value="Thioredoxin_domain"/>
</dbReference>
<name>A0A2V1GYQ7_9GAMM</name>
<evidence type="ECO:0000256" key="3">
    <source>
        <dbReference type="ARBA" id="ARBA00022748"/>
    </source>
</evidence>
<keyword evidence="4" id="KW-1015">Disulfide bond</keyword>
<dbReference type="InterPro" id="IPR036249">
    <property type="entry name" value="Thioredoxin-like_sf"/>
</dbReference>
<dbReference type="PROSITE" id="PS00194">
    <property type="entry name" value="THIOREDOXIN_1"/>
    <property type="match status" value="1"/>
</dbReference>
<evidence type="ECO:0000259" key="6">
    <source>
        <dbReference type="PROSITE" id="PS51352"/>
    </source>
</evidence>
<dbReference type="GO" id="GO:0005886">
    <property type="term" value="C:plasma membrane"/>
    <property type="evidence" value="ECO:0007669"/>
    <property type="project" value="UniProtKB-SubCell"/>
</dbReference>
<reference evidence="7 8" key="1">
    <citation type="submission" date="2018-04" db="EMBL/GenBank/DDBJ databases">
        <title>Thalassorhabdus spongiae gen. nov., sp. nov., isolated from a marine sponge in South-West Iceland.</title>
        <authorList>
            <person name="Knobloch S."/>
            <person name="Daussin A."/>
            <person name="Johannsson R."/>
            <person name="Marteinsson V.T."/>
        </authorList>
    </citation>
    <scope>NUCLEOTIDE SEQUENCE [LARGE SCALE GENOMIC DNA]</scope>
    <source>
        <strain evidence="7 8">Hp12</strain>
    </source>
</reference>
<dbReference type="SUPFAM" id="SSF52833">
    <property type="entry name" value="Thioredoxin-like"/>
    <property type="match status" value="1"/>
</dbReference>
<dbReference type="PROSITE" id="PS51352">
    <property type="entry name" value="THIOREDOXIN_2"/>
    <property type="match status" value="1"/>
</dbReference>
<dbReference type="InterPro" id="IPR004799">
    <property type="entry name" value="Periplasmic_diS_OxRdtase_DsbE"/>
</dbReference>
<dbReference type="AlphaFoldDB" id="A0A2V1GYQ7"/>
<evidence type="ECO:0000256" key="2">
    <source>
        <dbReference type="ARBA" id="ARBA00007758"/>
    </source>
</evidence>
<dbReference type="RefSeq" id="WP_116685158.1">
    <property type="nucleotide sequence ID" value="NZ_CAWNYD010000001.1"/>
</dbReference>
<comment type="subcellular location">
    <subcellularLocation>
        <location evidence="1">Cell inner membrane</location>
        <topology evidence="1">Single-pass membrane protein</topology>
        <orientation evidence="1">Periplasmic side</orientation>
    </subcellularLocation>
</comment>
<evidence type="ECO:0000256" key="4">
    <source>
        <dbReference type="ARBA" id="ARBA00023157"/>
    </source>
</evidence>
<protein>
    <submittedName>
        <fullName evidence="7">DsbE family thiol:disulfide interchange protein</fullName>
    </submittedName>
</protein>
<comment type="caution">
    <text evidence="7">The sequence shown here is derived from an EMBL/GenBank/DDBJ whole genome shotgun (WGS) entry which is preliminary data.</text>
</comment>
<dbReference type="NCBIfam" id="TIGR00385">
    <property type="entry name" value="dsbE"/>
    <property type="match status" value="1"/>
</dbReference>